<evidence type="ECO:0000256" key="4">
    <source>
        <dbReference type="ARBA" id="ARBA00022729"/>
    </source>
</evidence>
<dbReference type="GO" id="GO:0008237">
    <property type="term" value="F:metallopeptidase activity"/>
    <property type="evidence" value="ECO:0007669"/>
    <property type="project" value="UniProtKB-KW"/>
</dbReference>
<evidence type="ECO:0000259" key="10">
    <source>
        <dbReference type="Pfam" id="PF05572"/>
    </source>
</evidence>
<keyword evidence="3" id="KW-0479">Metal-binding</keyword>
<feature type="signal peptide" evidence="9">
    <location>
        <begin position="1"/>
        <end position="20"/>
    </location>
</feature>
<evidence type="ECO:0000313" key="12">
    <source>
        <dbReference type="Proteomes" id="UP000663853"/>
    </source>
</evidence>
<dbReference type="Proteomes" id="UP000663853">
    <property type="component" value="Unassembled WGS sequence"/>
</dbReference>
<dbReference type="InterPro" id="IPR008754">
    <property type="entry name" value="Peptidase_M43"/>
</dbReference>
<evidence type="ECO:0000256" key="1">
    <source>
        <dbReference type="ARBA" id="ARBA00008721"/>
    </source>
</evidence>
<sequence length="287" mass="30631">MVTLARFLAVAITLATSSLALPTSYNNGSISVRGSGDLVCGTDYPPRAGLPKADEARLAPSFGVAAPSSRVINVYWNSLTCITAYNGGYLTSAQVDSSIAALNTQFVGSGFTFQRSALKYTENAQWFDNVDNEDNNALAMAMKNQLHVGTAKDLNVYSVGFTTSDLGGFATFPWRYAGAPTLDGVVFKWNTTPGGSLTNYNQGKILTHEVGHWAGLYHTFQGGCSDANGDYVSDTPAEASAASGCPVDRDSCPNLAGKDPVRNHMDYTYDTCKTDPFTNGTSYPWLT</sequence>
<comment type="similarity">
    <text evidence="1">Belongs to the peptidase M43B family.</text>
</comment>
<dbReference type="CDD" id="cd04275">
    <property type="entry name" value="ZnMc_pappalysin_like"/>
    <property type="match status" value="1"/>
</dbReference>
<evidence type="ECO:0000256" key="7">
    <source>
        <dbReference type="ARBA" id="ARBA00023049"/>
    </source>
</evidence>
<evidence type="ECO:0000256" key="3">
    <source>
        <dbReference type="ARBA" id="ARBA00022723"/>
    </source>
</evidence>
<dbReference type="Pfam" id="PF05572">
    <property type="entry name" value="Peptidase_M43"/>
    <property type="match status" value="1"/>
</dbReference>
<keyword evidence="2" id="KW-0645">Protease</keyword>
<protein>
    <recommendedName>
        <fullName evidence="10">Peptidase M43 pregnancy-associated plasma-A domain-containing protein</fullName>
    </recommendedName>
</protein>
<dbReference type="Gene3D" id="3.40.390.10">
    <property type="entry name" value="Collagenase (Catalytic Domain)"/>
    <property type="match status" value="1"/>
</dbReference>
<gene>
    <name evidence="11" type="ORF">RDB_LOCUS23240</name>
</gene>
<evidence type="ECO:0000313" key="11">
    <source>
        <dbReference type="EMBL" id="CAE6430737.1"/>
    </source>
</evidence>
<feature type="chain" id="PRO_5034214626" description="Peptidase M43 pregnancy-associated plasma-A domain-containing protein" evidence="9">
    <location>
        <begin position="21"/>
        <end position="287"/>
    </location>
</feature>
<evidence type="ECO:0000256" key="8">
    <source>
        <dbReference type="ARBA" id="ARBA00023157"/>
    </source>
</evidence>
<dbReference type="PANTHER" id="PTHR47466">
    <property type="match status" value="1"/>
</dbReference>
<keyword evidence="7" id="KW-0482">Metalloprotease</keyword>
<feature type="domain" description="Peptidase M43 pregnancy-associated plasma-A" evidence="10">
    <location>
        <begin position="154"/>
        <end position="269"/>
    </location>
</feature>
<dbReference type="GO" id="GO:0006508">
    <property type="term" value="P:proteolysis"/>
    <property type="evidence" value="ECO:0007669"/>
    <property type="project" value="UniProtKB-KW"/>
</dbReference>
<dbReference type="SUPFAM" id="SSF55486">
    <property type="entry name" value="Metalloproteases ('zincins'), catalytic domain"/>
    <property type="match status" value="1"/>
</dbReference>
<keyword evidence="8" id="KW-1015">Disulfide bond</keyword>
<name>A0A8H3ANS4_9AGAM</name>
<evidence type="ECO:0000256" key="5">
    <source>
        <dbReference type="ARBA" id="ARBA00022801"/>
    </source>
</evidence>
<proteinExistence type="inferred from homology"/>
<evidence type="ECO:0000256" key="2">
    <source>
        <dbReference type="ARBA" id="ARBA00022670"/>
    </source>
</evidence>
<reference evidence="11" key="1">
    <citation type="submission" date="2021-01" db="EMBL/GenBank/DDBJ databases">
        <authorList>
            <person name="Kaushik A."/>
        </authorList>
    </citation>
    <scope>NUCLEOTIDE SEQUENCE</scope>
    <source>
        <strain evidence="11">AG6-10EEA</strain>
    </source>
</reference>
<keyword evidence="6" id="KW-0862">Zinc</keyword>
<dbReference type="GO" id="GO:0046872">
    <property type="term" value="F:metal ion binding"/>
    <property type="evidence" value="ECO:0007669"/>
    <property type="project" value="UniProtKB-KW"/>
</dbReference>
<evidence type="ECO:0000256" key="9">
    <source>
        <dbReference type="SAM" id="SignalP"/>
    </source>
</evidence>
<keyword evidence="5" id="KW-0378">Hydrolase</keyword>
<dbReference type="AlphaFoldDB" id="A0A8H3ANS4"/>
<organism evidence="11 12">
    <name type="scientific">Rhizoctonia solani</name>
    <dbReference type="NCBI Taxonomy" id="456999"/>
    <lineage>
        <taxon>Eukaryota</taxon>
        <taxon>Fungi</taxon>
        <taxon>Dikarya</taxon>
        <taxon>Basidiomycota</taxon>
        <taxon>Agaricomycotina</taxon>
        <taxon>Agaricomycetes</taxon>
        <taxon>Cantharellales</taxon>
        <taxon>Ceratobasidiaceae</taxon>
        <taxon>Rhizoctonia</taxon>
    </lineage>
</organism>
<evidence type="ECO:0000256" key="6">
    <source>
        <dbReference type="ARBA" id="ARBA00022833"/>
    </source>
</evidence>
<dbReference type="InterPro" id="IPR024079">
    <property type="entry name" value="MetalloPept_cat_dom_sf"/>
</dbReference>
<dbReference type="EMBL" id="CAJMXA010000435">
    <property type="protein sequence ID" value="CAE6430737.1"/>
    <property type="molecule type" value="Genomic_DNA"/>
</dbReference>
<keyword evidence="4 9" id="KW-0732">Signal</keyword>
<dbReference type="PANTHER" id="PTHR47466:SF1">
    <property type="entry name" value="METALLOPROTEASE MEP1 (AFU_ORTHOLOGUE AFUA_1G07730)-RELATED"/>
    <property type="match status" value="1"/>
</dbReference>
<comment type="caution">
    <text evidence="11">The sequence shown here is derived from an EMBL/GenBank/DDBJ whole genome shotgun (WGS) entry which is preliminary data.</text>
</comment>
<accession>A0A8H3ANS4</accession>